<reference evidence="6" key="1">
    <citation type="journal article" date="2019" name="Int. J. Syst. Evol. Microbiol.">
        <title>The Global Catalogue of Microorganisms (GCM) 10K type strain sequencing project: providing services to taxonomists for standard genome sequencing and annotation.</title>
        <authorList>
            <consortium name="The Broad Institute Genomics Platform"/>
            <consortium name="The Broad Institute Genome Sequencing Center for Infectious Disease"/>
            <person name="Wu L."/>
            <person name="Ma J."/>
        </authorList>
    </citation>
    <scope>NUCLEOTIDE SEQUENCE [LARGE SCALE GENOMIC DNA]</scope>
    <source>
        <strain evidence="6">CCM 8653</strain>
    </source>
</reference>
<proteinExistence type="predicted"/>
<evidence type="ECO:0000259" key="4">
    <source>
        <dbReference type="Pfam" id="PF20737"/>
    </source>
</evidence>
<dbReference type="PANTHER" id="PTHR43465:SF2">
    <property type="entry name" value="DUF1680 DOMAIN PROTEIN (AFU_ORTHOLOGUE AFUA_1G08910)"/>
    <property type="match status" value="1"/>
</dbReference>
<dbReference type="Pfam" id="PF07944">
    <property type="entry name" value="Beta-AFase-like_GH127_cat"/>
    <property type="match status" value="1"/>
</dbReference>
<feature type="domain" description="Non-reducing end beta-L-arabinofuranosidase-like GH127 middle" evidence="3">
    <location>
        <begin position="428"/>
        <end position="515"/>
    </location>
</feature>
<accession>A0ABQ2B3T9</accession>
<dbReference type="PANTHER" id="PTHR43465">
    <property type="entry name" value="DUF1680 DOMAIN PROTEIN (AFU_ORTHOLOGUE AFUA_1G08910)"/>
    <property type="match status" value="1"/>
</dbReference>
<dbReference type="InterPro" id="IPR049174">
    <property type="entry name" value="Beta-AFase-like"/>
</dbReference>
<comment type="caution">
    <text evidence="5">The sequence shown here is derived from an EMBL/GenBank/DDBJ whole genome shotgun (WGS) entry which is preliminary data.</text>
</comment>
<dbReference type="Proteomes" id="UP000632535">
    <property type="component" value="Unassembled WGS sequence"/>
</dbReference>
<feature type="domain" description="Non-reducing end beta-L-arabinofuranosidase-like GH127 C-terminal" evidence="4">
    <location>
        <begin position="518"/>
        <end position="638"/>
    </location>
</feature>
<keyword evidence="6" id="KW-1185">Reference proteome</keyword>
<dbReference type="SUPFAM" id="SSF48208">
    <property type="entry name" value="Six-hairpin glycosidases"/>
    <property type="match status" value="1"/>
</dbReference>
<dbReference type="InterPro" id="IPR049046">
    <property type="entry name" value="Beta-AFase-like_GH127_middle"/>
</dbReference>
<dbReference type="InterPro" id="IPR049049">
    <property type="entry name" value="Beta-AFase-like_GH127_C"/>
</dbReference>
<organism evidence="5 6">
    <name type="scientific">Isoptericola cucumis</name>
    <dbReference type="NCBI Taxonomy" id="1776856"/>
    <lineage>
        <taxon>Bacteria</taxon>
        <taxon>Bacillati</taxon>
        <taxon>Actinomycetota</taxon>
        <taxon>Actinomycetes</taxon>
        <taxon>Micrococcales</taxon>
        <taxon>Promicromonosporaceae</taxon>
        <taxon>Isoptericola</taxon>
    </lineage>
</organism>
<dbReference type="Pfam" id="PF20737">
    <property type="entry name" value="Glyco_hydro127C"/>
    <property type="match status" value="1"/>
</dbReference>
<dbReference type="RefSeq" id="WP_188521854.1">
    <property type="nucleotide sequence ID" value="NZ_BMDG01000001.1"/>
</dbReference>
<evidence type="ECO:0000313" key="5">
    <source>
        <dbReference type="EMBL" id="GGI04770.1"/>
    </source>
</evidence>
<protein>
    <recommendedName>
        <fullName evidence="7">Glycoside hydrolase family 127 protein</fullName>
    </recommendedName>
</protein>
<evidence type="ECO:0000256" key="1">
    <source>
        <dbReference type="SAM" id="MobiDB-lite"/>
    </source>
</evidence>
<gene>
    <name evidence="5" type="ORF">GCM10007368_02820</name>
</gene>
<evidence type="ECO:0000313" key="6">
    <source>
        <dbReference type="Proteomes" id="UP000632535"/>
    </source>
</evidence>
<dbReference type="EMBL" id="BMDG01000001">
    <property type="protein sequence ID" value="GGI04770.1"/>
    <property type="molecule type" value="Genomic_DNA"/>
</dbReference>
<evidence type="ECO:0000259" key="3">
    <source>
        <dbReference type="Pfam" id="PF20736"/>
    </source>
</evidence>
<evidence type="ECO:0000259" key="2">
    <source>
        <dbReference type="Pfam" id="PF07944"/>
    </source>
</evidence>
<dbReference type="InterPro" id="IPR008928">
    <property type="entry name" value="6-hairpin_glycosidase_sf"/>
</dbReference>
<dbReference type="Pfam" id="PF20736">
    <property type="entry name" value="Glyco_hydro127M"/>
    <property type="match status" value="1"/>
</dbReference>
<feature type="domain" description="Non-reducing end beta-L-arabinofuranosidase-like GH127 catalytic" evidence="2">
    <location>
        <begin position="33"/>
        <end position="417"/>
    </location>
</feature>
<name>A0ABQ2B3T9_9MICO</name>
<evidence type="ECO:0008006" key="7">
    <source>
        <dbReference type="Google" id="ProtNLM"/>
    </source>
</evidence>
<dbReference type="InterPro" id="IPR012878">
    <property type="entry name" value="Beta-AFase-like_GH127_cat"/>
</dbReference>
<feature type="region of interest" description="Disordered" evidence="1">
    <location>
        <begin position="590"/>
        <end position="609"/>
    </location>
</feature>
<sequence>MTTTTSRNARGPAEPTAAALAALRPLPSGGATVDGGLWGHRLRVNREASVPEGLGHLREYGNVRNLEIAAGLAEGEATGPVFADSDVHKWLEAAAWEYGRAPDEGLLADILEVTRAVAGAQAPDGYLDSVPQLRGVPRYSDLPWSHEHYCAGHLVQAAVAQSRATGRHELLDVAVRLADHLVETFGDGEGQLREVDGHPVVESALVELYRETGTRAYLDLARWFVEARGTGIIEGHGKQPTYFSDRVRVREATTVEGHAVRAVYLGAGATDVAVETGDHELLAALERQYAAMVDGKQYLTGGLGSRWDGESFGDPHELPNDRAYAETCAAIGGVHWAWRLLLATGDARYADQIERLLLNGFLAGLSLGGTEYFYVNPLRLRTGAHAEEERNPAAGRRPWFGCACCPPNIMRTLSSLEGYLATVTDDALQVHQYAPGTIVADLPAGTLRVRVETEYPHDGRVTLHVEEASGGAGLALRVPGWADGATLDGAPVAAGAYATVGRPLAAGDAVVLELPVVPRLTAADPRVDDARGCVAIERGPLVYALEQADQDAGAVVDDVRIDVARPLGEEERPELLGGVVVVTATGTVQGRPATAAGDGPYRPASETGPAAGGTVTLRAVPYHLWANRGAQAMRVWLPVA</sequence>